<sequence length="450" mass="50654">MKEKLKDKKKVAALIAAVVILAAGLIIWAVFAAGAKDSPQQDDTQTDAPAEETPNEELPDETVEEPDQPEEPSQDSGGYTGPSYLAGTVHDVQIPQEAEEVIVEYFDVYYNSLKNLKEQDLTYLFKDPDGSEALLNQYAISLMIQTRAMKPNDLKLSNVSYDLEFSGISGSGSKITVTVLEDNRQNFAFMKDIQSKVYNIQNTFTLEMVDGQYKISDFNKVQDFYVMFTDVYNNGVEQELKSIKNNYLNLISQKLSADRADYNRFLQSSGYPQKECDHPYDRQKALSQTVWVNRRDPGWPEFTGNNCQNFASQVLYAGGIPMDYHGSAASHLQWKCYGTSQNNSETPSGLAYTWTYVPYFYTYARDNTGYGLCADVDVNLYLYYAQAGDVIHVGSTAPTRHALVVVGDYKVNGKTVDILVNSNTVDLENYPMSAYSYPYSRLIKIYGWND</sequence>
<reference evidence="3" key="1">
    <citation type="submission" date="2020-10" db="EMBL/GenBank/DDBJ databases">
        <authorList>
            <person name="Gilroy R."/>
        </authorList>
    </citation>
    <scope>NUCLEOTIDE SEQUENCE</scope>
    <source>
        <strain evidence="3">11300</strain>
    </source>
</reference>
<dbReference type="Pfam" id="PF12671">
    <property type="entry name" value="Amidase_6"/>
    <property type="match status" value="1"/>
</dbReference>
<comment type="caution">
    <text evidence="3">The sequence shown here is derived from an EMBL/GenBank/DDBJ whole genome shotgun (WGS) entry which is preliminary data.</text>
</comment>
<gene>
    <name evidence="3" type="ORF">IAD16_04175</name>
</gene>
<proteinExistence type="predicted"/>
<name>A0A9D1I3G7_9FIRM</name>
<accession>A0A9D1I3G7</accession>
<feature type="compositionally biased region" description="Acidic residues" evidence="1">
    <location>
        <begin position="49"/>
        <end position="73"/>
    </location>
</feature>
<dbReference type="AlphaFoldDB" id="A0A9D1I3G7"/>
<evidence type="ECO:0000256" key="1">
    <source>
        <dbReference type="SAM" id="MobiDB-lite"/>
    </source>
</evidence>
<feature type="domain" description="Putative amidase" evidence="2">
    <location>
        <begin position="280"/>
        <end position="439"/>
    </location>
</feature>
<evidence type="ECO:0000259" key="2">
    <source>
        <dbReference type="Pfam" id="PF12671"/>
    </source>
</evidence>
<organism evidence="3 4">
    <name type="scientific">Candidatus Fimisoma avicola</name>
    <dbReference type="NCBI Taxonomy" id="2840826"/>
    <lineage>
        <taxon>Bacteria</taxon>
        <taxon>Bacillati</taxon>
        <taxon>Bacillota</taxon>
        <taxon>Clostridia</taxon>
        <taxon>Eubacteriales</taxon>
        <taxon>Candidatus Fimisoma</taxon>
    </lineage>
</organism>
<dbReference type="Proteomes" id="UP000824091">
    <property type="component" value="Unassembled WGS sequence"/>
</dbReference>
<dbReference type="EMBL" id="DVMO01000060">
    <property type="protein sequence ID" value="HIU27553.1"/>
    <property type="molecule type" value="Genomic_DNA"/>
</dbReference>
<feature type="region of interest" description="Disordered" evidence="1">
    <location>
        <begin position="37"/>
        <end position="82"/>
    </location>
</feature>
<dbReference type="InterPro" id="IPR024301">
    <property type="entry name" value="Amidase_6"/>
</dbReference>
<evidence type="ECO:0000313" key="3">
    <source>
        <dbReference type="EMBL" id="HIU27553.1"/>
    </source>
</evidence>
<evidence type="ECO:0000313" key="4">
    <source>
        <dbReference type="Proteomes" id="UP000824091"/>
    </source>
</evidence>
<protein>
    <submittedName>
        <fullName evidence="3">Amidase domain-containing protein</fullName>
    </submittedName>
</protein>
<reference evidence="3" key="2">
    <citation type="journal article" date="2021" name="PeerJ">
        <title>Extensive microbial diversity within the chicken gut microbiome revealed by metagenomics and culture.</title>
        <authorList>
            <person name="Gilroy R."/>
            <person name="Ravi A."/>
            <person name="Getino M."/>
            <person name="Pursley I."/>
            <person name="Horton D.L."/>
            <person name="Alikhan N.F."/>
            <person name="Baker D."/>
            <person name="Gharbi K."/>
            <person name="Hall N."/>
            <person name="Watson M."/>
            <person name="Adriaenssens E.M."/>
            <person name="Foster-Nyarko E."/>
            <person name="Jarju S."/>
            <person name="Secka A."/>
            <person name="Antonio M."/>
            <person name="Oren A."/>
            <person name="Chaudhuri R.R."/>
            <person name="La Ragione R."/>
            <person name="Hildebrand F."/>
            <person name="Pallen M.J."/>
        </authorList>
    </citation>
    <scope>NUCLEOTIDE SEQUENCE</scope>
    <source>
        <strain evidence="3">11300</strain>
    </source>
</reference>